<organism evidence="2">
    <name type="scientific">Trieres chinensis</name>
    <name type="common">Marine centric diatom</name>
    <name type="synonym">Odontella sinensis</name>
    <dbReference type="NCBI Taxonomy" id="1514140"/>
    <lineage>
        <taxon>Eukaryota</taxon>
        <taxon>Sar</taxon>
        <taxon>Stramenopiles</taxon>
        <taxon>Ochrophyta</taxon>
        <taxon>Bacillariophyta</taxon>
        <taxon>Mediophyceae</taxon>
        <taxon>Biddulphiophycidae</taxon>
        <taxon>Eupodiscales</taxon>
        <taxon>Parodontellaceae</taxon>
        <taxon>Trieres</taxon>
    </lineage>
</organism>
<keyword evidence="1" id="KW-0812">Transmembrane</keyword>
<protein>
    <recommendedName>
        <fullName evidence="3">Ion transport domain-containing protein</fullName>
    </recommendedName>
</protein>
<evidence type="ECO:0000313" key="2">
    <source>
        <dbReference type="EMBL" id="CAD9342666.1"/>
    </source>
</evidence>
<keyword evidence="1" id="KW-0472">Membrane</keyword>
<evidence type="ECO:0000256" key="1">
    <source>
        <dbReference type="SAM" id="Phobius"/>
    </source>
</evidence>
<feature type="transmembrane region" description="Helical" evidence="1">
    <location>
        <begin position="183"/>
        <end position="204"/>
    </location>
</feature>
<dbReference type="EMBL" id="HBGO01020437">
    <property type="protein sequence ID" value="CAD9342666.1"/>
    <property type="molecule type" value="Transcribed_RNA"/>
</dbReference>
<evidence type="ECO:0008006" key="3">
    <source>
        <dbReference type="Google" id="ProtNLM"/>
    </source>
</evidence>
<reference evidence="2" key="1">
    <citation type="submission" date="2021-01" db="EMBL/GenBank/DDBJ databases">
        <authorList>
            <person name="Corre E."/>
            <person name="Pelletier E."/>
            <person name="Niang G."/>
            <person name="Scheremetjew M."/>
            <person name="Finn R."/>
            <person name="Kale V."/>
            <person name="Holt S."/>
            <person name="Cochrane G."/>
            <person name="Meng A."/>
            <person name="Brown T."/>
            <person name="Cohen L."/>
        </authorList>
    </citation>
    <scope>NUCLEOTIDE SEQUENCE</scope>
    <source>
        <strain evidence="2">Grunow 1884</strain>
    </source>
</reference>
<feature type="transmembrane region" description="Helical" evidence="1">
    <location>
        <begin position="62"/>
        <end position="82"/>
    </location>
</feature>
<gene>
    <name evidence="2" type="ORF">OSIN01602_LOCUS11717</name>
</gene>
<proteinExistence type="predicted"/>
<name>A0A7S1ZLA2_TRICV</name>
<dbReference type="AlphaFoldDB" id="A0A7S1ZLA2"/>
<sequence>MTSFMFMFYNANIMSEFCTDGDGGTSPMCSLSSLFGLLNAFLLGGLESDPIVEERNPISQGLLYAFAFVISLILLNILIAKISNIFSVVEDNGSKVFWENRVAIVLEARLISWKLRKLLPQSTPKFISFADNWDRQRGFSRLMRPKAHPQADKHDRVIGDSYIQLSDNFILWFDGRTTTLLKLLVPPVLILWFLLGLVSCGLLWPRWMTKMLFKGDEKRCAGGIVDQIKQQVDKIVTKRQASVKAQTREDHKEIQMTVSSLEKKIDSVLETLGRTQDASL</sequence>
<accession>A0A7S1ZLA2</accession>
<keyword evidence="1" id="KW-1133">Transmembrane helix</keyword>